<feature type="region of interest" description="Disordered" evidence="1">
    <location>
        <begin position="913"/>
        <end position="942"/>
    </location>
</feature>
<proteinExistence type="predicted"/>
<dbReference type="SUPFAM" id="SSF54001">
    <property type="entry name" value="Cysteine proteinases"/>
    <property type="match status" value="1"/>
</dbReference>
<feature type="region of interest" description="Disordered" evidence="1">
    <location>
        <begin position="1"/>
        <end position="21"/>
    </location>
</feature>
<keyword evidence="3" id="KW-1185">Reference proteome</keyword>
<dbReference type="EMBL" id="SWKU01000016">
    <property type="protein sequence ID" value="KAF2999868.1"/>
    <property type="molecule type" value="Genomic_DNA"/>
</dbReference>
<evidence type="ECO:0000313" key="3">
    <source>
        <dbReference type="Proteomes" id="UP000801428"/>
    </source>
</evidence>
<sequence length="942" mass="105409">MSTTTEPQAGDEATPLPPAPNLVKKGEDIVNGWLNKVYLRHKTDIGLDADITVREFLDISCTTFTECLMPDNTIDVALALSVAKWERSNTIVVTEAHAQSLYALAIQKRTREDVEEAYPQLRGALREPTKRWVIIPCNDGMISATQGNTAEEAGDDTPENDVESSAAVSTEPKGTVEPQSDLQQAGNGTQEAATLVPDEKQIEGQDLGSKRTSKRLTGTNDKSEDAGNQSKKSSVKSNKSNKKSKEGNDKRKESSKKPKEASIKVKGPPACGNHWGLLVIDKQNHVARWVDSLISLRRKPGKSKRPKFNTMHPTARVAGQVLRGFDALLGEEEGFPVGEMTASTLPYNPNQNQHNDATLDEGACGPFMFEMLEYILRRASTLDEIGILEMFPRYGCVRFNSINARREIQRLIRLEAEKSSEADESKEPNNRPLPFILSHEALLEVLTPEQLRRVVYAYKRRPSSHEAIKSKSMGEGSESGTNIEVEQARQDNPALGDLEDHEVLAIWRDQQKSMLENLRKQKKSNSKNQKTVKGPWYLGGKLYHPVPDDDRAICPAEDKGQIKFPGNLKHLPNFASLTEDQVTAFNNKNKDIKAEIDRKRAGWRITARAMLQAKTKKTFLKENDQAIEEVWSQDPMVFDPKTLEKDRKKYPDVQIRCSHWKLRIMWHYLEKEYMDTLLKALERYRYHDSDRHDPSKDNDTSDSSSDSSGEDNSNNGDTFNTMYRTEQNPGSKPKYKKTFGGKVASSNKDAKSGKVVAAAGNTINDAIIDAVSKDAAGVGAAVEPAIIGNAVDVDINMTDAANKTIGKNAANPTQPNFRTMAERELEKYLTAELREDPRIKAVRDGESTYEPNIISYRALLFVEKSQGRFESESDEDCKLWSKDPLVFNGTFKLLEVSASETKFMMAKHYHPHKGLKRRNMASDHSAVKKPKPTPDDKPDPRK</sequence>
<feature type="region of interest" description="Disordered" evidence="1">
    <location>
        <begin position="688"/>
        <end position="743"/>
    </location>
</feature>
<reference evidence="2" key="1">
    <citation type="submission" date="2019-04" db="EMBL/GenBank/DDBJ databases">
        <title>Sequencing of skin fungus with MAO and IRED activity.</title>
        <authorList>
            <person name="Marsaioli A.J."/>
            <person name="Bonatto J.M.C."/>
            <person name="Reis Junior O."/>
        </authorList>
    </citation>
    <scope>NUCLEOTIDE SEQUENCE</scope>
    <source>
        <strain evidence="2">30M1</strain>
    </source>
</reference>
<feature type="region of interest" description="Disordered" evidence="1">
    <location>
        <begin position="143"/>
        <end position="268"/>
    </location>
</feature>
<protein>
    <recommendedName>
        <fullName evidence="4">Ubiquitin-like protease family profile domain-containing protein</fullName>
    </recommendedName>
</protein>
<dbReference type="InterPro" id="IPR038765">
    <property type="entry name" value="Papain-like_cys_pep_sf"/>
</dbReference>
<evidence type="ECO:0000313" key="2">
    <source>
        <dbReference type="EMBL" id="KAF2999868.1"/>
    </source>
</evidence>
<feature type="compositionally biased region" description="Basic and acidic residues" evidence="1">
    <location>
        <begin position="932"/>
        <end position="942"/>
    </location>
</feature>
<dbReference type="Proteomes" id="UP000801428">
    <property type="component" value="Unassembled WGS sequence"/>
</dbReference>
<dbReference type="OrthoDB" id="3800703at2759"/>
<feature type="compositionally biased region" description="Basic and acidic residues" evidence="1">
    <location>
        <begin position="243"/>
        <end position="263"/>
    </location>
</feature>
<gene>
    <name evidence="2" type="ORF">E8E13_007982</name>
</gene>
<evidence type="ECO:0008006" key="4">
    <source>
        <dbReference type="Google" id="ProtNLM"/>
    </source>
</evidence>
<feature type="compositionally biased region" description="Basic and acidic residues" evidence="1">
    <location>
        <begin position="688"/>
        <end position="699"/>
    </location>
</feature>
<feature type="compositionally biased region" description="Polar residues" evidence="1">
    <location>
        <begin position="177"/>
        <end position="192"/>
    </location>
</feature>
<evidence type="ECO:0000256" key="1">
    <source>
        <dbReference type="SAM" id="MobiDB-lite"/>
    </source>
</evidence>
<accession>A0A9P4TC41</accession>
<comment type="caution">
    <text evidence="2">The sequence shown here is derived from an EMBL/GenBank/DDBJ whole genome shotgun (WGS) entry which is preliminary data.</text>
</comment>
<feature type="compositionally biased region" description="Low complexity" evidence="1">
    <location>
        <begin position="701"/>
        <end position="717"/>
    </location>
</feature>
<feature type="compositionally biased region" description="Acidic residues" evidence="1">
    <location>
        <begin position="152"/>
        <end position="162"/>
    </location>
</feature>
<organism evidence="2 3">
    <name type="scientific">Curvularia kusanoi</name>
    <name type="common">Cochliobolus kusanoi</name>
    <dbReference type="NCBI Taxonomy" id="90978"/>
    <lineage>
        <taxon>Eukaryota</taxon>
        <taxon>Fungi</taxon>
        <taxon>Dikarya</taxon>
        <taxon>Ascomycota</taxon>
        <taxon>Pezizomycotina</taxon>
        <taxon>Dothideomycetes</taxon>
        <taxon>Pleosporomycetidae</taxon>
        <taxon>Pleosporales</taxon>
        <taxon>Pleosporineae</taxon>
        <taxon>Pleosporaceae</taxon>
        <taxon>Curvularia</taxon>
    </lineage>
</organism>
<name>A0A9P4TC41_CURKU</name>
<feature type="compositionally biased region" description="Polar residues" evidence="1">
    <location>
        <begin position="718"/>
        <end position="730"/>
    </location>
</feature>
<dbReference type="AlphaFoldDB" id="A0A9P4TC41"/>